<dbReference type="Proteomes" id="UP000000707">
    <property type="component" value="Unassembled WGS sequence"/>
</dbReference>
<evidence type="ECO:0000256" key="1">
    <source>
        <dbReference type="ARBA" id="ARBA00004240"/>
    </source>
</evidence>
<proteinExistence type="predicted"/>
<dbReference type="EMBL" id="GL996524">
    <property type="protein sequence ID" value="EGV63118.1"/>
    <property type="molecule type" value="Genomic_DNA"/>
</dbReference>
<dbReference type="STRING" id="590646.G3B525"/>
<comment type="subcellular location">
    <subcellularLocation>
        <location evidence="1">Endoplasmic reticulum</location>
    </subcellularLocation>
</comment>
<evidence type="ECO:0000259" key="5">
    <source>
        <dbReference type="Pfam" id="PF08314"/>
    </source>
</evidence>
<organism evidence="7">
    <name type="scientific">Candida tenuis (strain ATCC 10573 / BCRC 21748 / CBS 615 / JCM 9827 / NBRC 10315 / NRRL Y-1498 / VKM Y-70)</name>
    <name type="common">Yeast</name>
    <name type="synonym">Yamadazyma tenuis</name>
    <dbReference type="NCBI Taxonomy" id="590646"/>
    <lineage>
        <taxon>Eukaryota</taxon>
        <taxon>Fungi</taxon>
        <taxon>Dikarya</taxon>
        <taxon>Ascomycota</taxon>
        <taxon>Saccharomycotina</taxon>
        <taxon>Pichiomycetes</taxon>
        <taxon>Debaryomycetaceae</taxon>
        <taxon>Yamadazyma</taxon>
    </lineage>
</organism>
<feature type="domain" description="Sec39" evidence="5">
    <location>
        <begin position="154"/>
        <end position="768"/>
    </location>
</feature>
<protein>
    <recommendedName>
        <fullName evidence="5">Sec39 domain-containing protein</fullName>
    </recommendedName>
</protein>
<dbReference type="KEGG" id="cten:18245847"/>
<evidence type="ECO:0000313" key="7">
    <source>
        <dbReference type="Proteomes" id="UP000000707"/>
    </source>
</evidence>
<evidence type="ECO:0000256" key="3">
    <source>
        <dbReference type="ARBA" id="ARBA00022824"/>
    </source>
</evidence>
<reference evidence="6 7" key="1">
    <citation type="journal article" date="2011" name="Proc. Natl. Acad. Sci. U.S.A.">
        <title>Comparative genomics of xylose-fermenting fungi for enhanced biofuel production.</title>
        <authorList>
            <person name="Wohlbach D.J."/>
            <person name="Kuo A."/>
            <person name="Sato T.K."/>
            <person name="Potts K.M."/>
            <person name="Salamov A.A."/>
            <person name="LaButti K.M."/>
            <person name="Sun H."/>
            <person name="Clum A."/>
            <person name="Pangilinan J.L."/>
            <person name="Lindquist E.A."/>
            <person name="Lucas S."/>
            <person name="Lapidus A."/>
            <person name="Jin M."/>
            <person name="Gunawan C."/>
            <person name="Balan V."/>
            <person name="Dale B.E."/>
            <person name="Jeffries T.W."/>
            <person name="Zinkel R."/>
            <person name="Barry K.W."/>
            <person name="Grigoriev I.V."/>
            <person name="Gasch A.P."/>
        </authorList>
    </citation>
    <scope>NUCLEOTIDE SEQUENCE [LARGE SCALE GENOMIC DNA]</scope>
    <source>
        <strain evidence="7">ATCC 10573 / BCRC 21748 / CBS 615 / JCM 9827 / NBRC 10315 / NRRL Y-1498 / VKM Y-70</strain>
    </source>
</reference>
<dbReference type="InterPro" id="IPR013244">
    <property type="entry name" value="Sec39_domain"/>
</dbReference>
<evidence type="ECO:0000256" key="4">
    <source>
        <dbReference type="ARBA" id="ARBA00022927"/>
    </source>
</evidence>
<dbReference type="AlphaFoldDB" id="G3B525"/>
<dbReference type="Pfam" id="PF08314">
    <property type="entry name" value="Sec39"/>
    <property type="match status" value="1"/>
</dbReference>
<evidence type="ECO:0000256" key="2">
    <source>
        <dbReference type="ARBA" id="ARBA00022448"/>
    </source>
</evidence>
<dbReference type="RefSeq" id="XP_006686911.1">
    <property type="nucleotide sequence ID" value="XM_006686848.1"/>
</dbReference>
<dbReference type="PANTHER" id="PTHR40787:SF3">
    <property type="entry name" value="PROTEIN TRANSPORT PROTEIN SEC39"/>
    <property type="match status" value="1"/>
</dbReference>
<dbReference type="OrthoDB" id="342024at2759"/>
<sequence length="828" mass="94237">MNTGVDQSKVIADSRILYDLSGLITNISKYTIDDVKSILGTFGALISSEKQQINISKLSNITSLLLFYASPLSLTIVDTVSLIRFLYESSEGVSNPDEEEANDIEEFAHYLAQKTNDDGLITDELVVQAAQVILQNLETRNESFGFNIEGVDLDTIVFHTIQKRLWINSIYIDDIELPKELLSLDTSAACRQWYASSYVPFKYYWDNHGSIAPSPTMKFHEFSQMHTADAIFESLISPVDSNSYSNKLRLGNWMSHVIIPALDAYTLDPLRKWMFEHERTKTSTISEKQHLWNIIFNSLITADIPFAKYEDIVETYIVSCYYDTTADNLPKVSSMETLKVLDLIKETVDLLVPVVPQTAQIVTVNSISYDKNLTFNSIDDFKANTPLRPLLVANKDCVVTLSETIETCRKLYPINQTTVAKFLELKYTPGSHSEELKREVTKLLLGLTPTSSQQLLHSLNLFKNVFTQNDDELEAIDGLVVDRFLFKDLFEYVNQLYDGGQLKIKPDNFVQLLLKKFWDSVNQATNFDERIGKLHSATSCITLFNKLSANGDLTSQEREEVTRLKHLMKVFANIRNFKLQFERSKAPTPLDIIKRFGSLPAHEELRTELEAISPMGLITTILEQNLKSYLAFEKLFKVLSDFLLFLKDTNVTSSYYFQRLMAACIEASLIDNNFSYAYKKSLELLSQYEDDNLNNMWMTFYQVGNYKSPDWAVDETIDSNRVEVLLKQSEILSKYLRVITRADVSTDNSRIIVEQWEKVNHNIDGWYQQVESQKANTSKTSTRQIQENFTSTANEILGDAANTTAQASEKLSNLFVSGLGWAIGANPN</sequence>
<dbReference type="GO" id="GO:0006890">
    <property type="term" value="P:retrograde vesicle-mediated transport, Golgi to endoplasmic reticulum"/>
    <property type="evidence" value="ECO:0007669"/>
    <property type="project" value="InterPro"/>
</dbReference>
<dbReference type="PANTHER" id="PTHR40787">
    <property type="entry name" value="SECRETED PROTEIN"/>
    <property type="match status" value="1"/>
</dbReference>
<dbReference type="GeneID" id="18245847"/>
<keyword evidence="2" id="KW-0813">Transport</keyword>
<keyword evidence="4" id="KW-0653">Protein transport</keyword>
<keyword evidence="7" id="KW-1185">Reference proteome</keyword>
<dbReference type="eggNOG" id="ENOG502RS0W">
    <property type="taxonomic scope" value="Eukaryota"/>
</dbReference>
<gene>
    <name evidence="6" type="ORF">CANTEDRAFT_105870</name>
</gene>
<dbReference type="HOGENOM" id="CLU_014756_0_0_1"/>
<accession>G3B525</accession>
<name>G3B525_CANTC</name>
<keyword evidence="3" id="KW-0256">Endoplasmic reticulum</keyword>
<dbReference type="GO" id="GO:0015031">
    <property type="term" value="P:protein transport"/>
    <property type="evidence" value="ECO:0007669"/>
    <property type="project" value="UniProtKB-KW"/>
</dbReference>
<dbReference type="GO" id="GO:0005783">
    <property type="term" value="C:endoplasmic reticulum"/>
    <property type="evidence" value="ECO:0007669"/>
    <property type="project" value="UniProtKB-SubCell"/>
</dbReference>
<evidence type="ECO:0000313" key="6">
    <source>
        <dbReference type="EMBL" id="EGV63118.1"/>
    </source>
</evidence>